<comment type="cofactor">
    <cofactor evidence="1">
        <name>Mg(2+)</name>
        <dbReference type="ChEBI" id="CHEBI:18420"/>
    </cofactor>
</comment>
<protein>
    <recommendedName>
        <fullName evidence="4">Probable 2-phosphosulfolactate phosphatase</fullName>
        <ecNumber evidence="3">3.1.3.71</ecNumber>
    </recommendedName>
</protein>
<dbReference type="EMBL" id="JARRAG010000002">
    <property type="protein sequence ID" value="MDG3005068.1"/>
    <property type="molecule type" value="Genomic_DNA"/>
</dbReference>
<dbReference type="Pfam" id="PF04029">
    <property type="entry name" value="2-ph_phosp"/>
    <property type="match status" value="1"/>
</dbReference>
<evidence type="ECO:0000256" key="6">
    <source>
        <dbReference type="ARBA" id="ARBA00022842"/>
    </source>
</evidence>
<evidence type="ECO:0000313" key="8">
    <source>
        <dbReference type="EMBL" id="MDG3005068.1"/>
    </source>
</evidence>
<dbReference type="EC" id="3.1.3.71" evidence="3"/>
<keyword evidence="5" id="KW-0378">Hydrolase</keyword>
<dbReference type="InterPro" id="IPR005238">
    <property type="entry name" value="ComB-like"/>
</dbReference>
<comment type="caution">
    <text evidence="8">The sequence shown here is derived from an EMBL/GenBank/DDBJ whole genome shotgun (WGS) entry which is preliminary data.</text>
</comment>
<dbReference type="Gene3D" id="3.90.1560.10">
    <property type="entry name" value="ComB-like"/>
    <property type="match status" value="1"/>
</dbReference>
<evidence type="ECO:0000256" key="7">
    <source>
        <dbReference type="ARBA" id="ARBA00033711"/>
    </source>
</evidence>
<evidence type="ECO:0000256" key="1">
    <source>
        <dbReference type="ARBA" id="ARBA00001946"/>
    </source>
</evidence>
<name>A0ABT6FCE1_9BACT</name>
<evidence type="ECO:0000256" key="5">
    <source>
        <dbReference type="ARBA" id="ARBA00022801"/>
    </source>
</evidence>
<evidence type="ECO:0000313" key="9">
    <source>
        <dbReference type="Proteomes" id="UP001216907"/>
    </source>
</evidence>
<dbReference type="SUPFAM" id="SSF142823">
    <property type="entry name" value="ComB-like"/>
    <property type="match status" value="1"/>
</dbReference>
<dbReference type="PANTHER" id="PTHR37311">
    <property type="entry name" value="2-PHOSPHOSULFOLACTATE PHOSPHATASE-RELATED"/>
    <property type="match status" value="1"/>
</dbReference>
<keyword evidence="9" id="KW-1185">Reference proteome</keyword>
<evidence type="ECO:0000256" key="4">
    <source>
        <dbReference type="ARBA" id="ARBA00021948"/>
    </source>
</evidence>
<gene>
    <name evidence="8" type="ORF">PZE19_14870</name>
</gene>
<dbReference type="PANTHER" id="PTHR37311:SF1">
    <property type="entry name" value="2-PHOSPHOSULFOLACTATE PHOSPHATASE-RELATED"/>
    <property type="match status" value="1"/>
</dbReference>
<accession>A0ABT6FCE1</accession>
<dbReference type="InterPro" id="IPR036702">
    <property type="entry name" value="ComB-like_sf"/>
</dbReference>
<dbReference type="Proteomes" id="UP001216907">
    <property type="component" value="Unassembled WGS sequence"/>
</dbReference>
<comment type="similarity">
    <text evidence="2">Belongs to the ComB family.</text>
</comment>
<dbReference type="RefSeq" id="WP_277861417.1">
    <property type="nucleotide sequence ID" value="NZ_JARRAG010000002.1"/>
</dbReference>
<proteinExistence type="inferred from homology"/>
<evidence type="ECO:0000256" key="3">
    <source>
        <dbReference type="ARBA" id="ARBA00012953"/>
    </source>
</evidence>
<keyword evidence="6" id="KW-0460">Magnesium</keyword>
<sequence>MVSVHLLPSLIPSGALRGGVAVVIDVLRASTTIVHALAHGCTAVIPCGEIDEARRVAAGLPRGSALLGGERHGVPIEGFDLGNSPGEYTAEACRGRTLVMTTTNGTRALLASLEAETVLVGSFVNFAATVQRLIHEERPVHLVCAGTEGAVSYEDALLAGAFAGRFVDLEHELGNDEAEIARGLWERVQENVWSHEDHGLRPGEEPPLVRYLKRGAGGRRVIELGLADDVEAAATLNRPDCHLVVELARDPLRLLASD</sequence>
<reference evidence="8 9" key="1">
    <citation type="submission" date="2023-03" db="EMBL/GenBank/DDBJ databases">
        <title>Paludisphaera mucosa sp. nov. a novel planctomycete from northern fen.</title>
        <authorList>
            <person name="Ivanova A."/>
        </authorList>
    </citation>
    <scope>NUCLEOTIDE SEQUENCE [LARGE SCALE GENOMIC DNA]</scope>
    <source>
        <strain evidence="8 9">Pla2</strain>
    </source>
</reference>
<organism evidence="8 9">
    <name type="scientific">Paludisphaera mucosa</name>
    <dbReference type="NCBI Taxonomy" id="3030827"/>
    <lineage>
        <taxon>Bacteria</taxon>
        <taxon>Pseudomonadati</taxon>
        <taxon>Planctomycetota</taxon>
        <taxon>Planctomycetia</taxon>
        <taxon>Isosphaerales</taxon>
        <taxon>Isosphaeraceae</taxon>
        <taxon>Paludisphaera</taxon>
    </lineage>
</organism>
<evidence type="ECO:0000256" key="2">
    <source>
        <dbReference type="ARBA" id="ARBA00009997"/>
    </source>
</evidence>
<comment type="catalytic activity">
    <reaction evidence="7">
        <text>(2R)-O-phospho-3-sulfolactate + H2O = (2R)-3-sulfolactate + phosphate</text>
        <dbReference type="Rhea" id="RHEA:23416"/>
        <dbReference type="ChEBI" id="CHEBI:15377"/>
        <dbReference type="ChEBI" id="CHEBI:15597"/>
        <dbReference type="ChEBI" id="CHEBI:43474"/>
        <dbReference type="ChEBI" id="CHEBI:58738"/>
        <dbReference type="EC" id="3.1.3.71"/>
    </reaction>
</comment>